<sequence length="327" mass="36298">MHTRKLGNSSLEVSALGLGCMGMSFGYGPAHDKKEMISLLRSAYEKGITFFDTAECYGPFLNEELLGEALAPFRDKIVIATKFGFLEGDSKKGLDSRPEWIRKSIEGSLKRLNTDVIDLYYQHRVDPNVPMEDVAGTIKDLIQEGKVKHFGLSEAGVESIRRAHAVQPVTALQSEYSLWWRTPEEEIFPVLEELGIGFVPFSPLGRGFLTAKIDENTQFDSTDFRNTLPRFTPEARKVNQALVDLLSKIAADKGATNAQVALAWILAQKPWIAPIPGTTKLHRLEENLGAVDLKLSAQDLSEIENAASKIKIEGSRYPEHLQKIAGK</sequence>
<evidence type="ECO:0000259" key="2">
    <source>
        <dbReference type="Pfam" id="PF00248"/>
    </source>
</evidence>
<dbReference type="Pfam" id="PF00248">
    <property type="entry name" value="Aldo_ket_red"/>
    <property type="match status" value="1"/>
</dbReference>
<feature type="domain" description="NADP-dependent oxidoreductase" evidence="2">
    <location>
        <begin position="16"/>
        <end position="306"/>
    </location>
</feature>
<dbReference type="InterPro" id="IPR023210">
    <property type="entry name" value="NADP_OxRdtase_dom"/>
</dbReference>
<evidence type="ECO:0000313" key="3">
    <source>
        <dbReference type="EMBL" id="GAA3743166.1"/>
    </source>
</evidence>
<dbReference type="RefSeq" id="WP_198856023.1">
    <property type="nucleotide sequence ID" value="NZ_BAABDT010000005.1"/>
</dbReference>
<keyword evidence="4" id="KW-1185">Reference proteome</keyword>
<dbReference type="Proteomes" id="UP001501367">
    <property type="component" value="Unassembled WGS sequence"/>
</dbReference>
<protein>
    <submittedName>
        <fullName evidence="3">Aldo/keto reductase</fullName>
    </submittedName>
</protein>
<name>A0ABP7FLS7_9FLAO</name>
<dbReference type="Gene3D" id="3.20.20.100">
    <property type="entry name" value="NADP-dependent oxidoreductase domain"/>
    <property type="match status" value="1"/>
</dbReference>
<gene>
    <name evidence="3" type="ORF">GCM10022422_28970</name>
</gene>
<dbReference type="PANTHER" id="PTHR43625">
    <property type="entry name" value="AFLATOXIN B1 ALDEHYDE REDUCTASE"/>
    <property type="match status" value="1"/>
</dbReference>
<proteinExistence type="predicted"/>
<dbReference type="SUPFAM" id="SSF51430">
    <property type="entry name" value="NAD(P)-linked oxidoreductase"/>
    <property type="match status" value="1"/>
</dbReference>
<dbReference type="InterPro" id="IPR050791">
    <property type="entry name" value="Aldo-Keto_reductase"/>
</dbReference>
<dbReference type="InterPro" id="IPR036812">
    <property type="entry name" value="NAD(P)_OxRdtase_dom_sf"/>
</dbReference>
<organism evidence="3 4">
    <name type="scientific">Flavobacterium ginsengisoli</name>
    <dbReference type="NCBI Taxonomy" id="871694"/>
    <lineage>
        <taxon>Bacteria</taxon>
        <taxon>Pseudomonadati</taxon>
        <taxon>Bacteroidota</taxon>
        <taxon>Flavobacteriia</taxon>
        <taxon>Flavobacteriales</taxon>
        <taxon>Flavobacteriaceae</taxon>
        <taxon>Flavobacterium</taxon>
    </lineage>
</organism>
<dbReference type="CDD" id="cd19078">
    <property type="entry name" value="AKR_AKR13C1_2"/>
    <property type="match status" value="1"/>
</dbReference>
<dbReference type="EMBL" id="BAABDT010000005">
    <property type="protein sequence ID" value="GAA3743166.1"/>
    <property type="molecule type" value="Genomic_DNA"/>
</dbReference>
<accession>A0ABP7FLS7</accession>
<comment type="caution">
    <text evidence="3">The sequence shown here is derived from an EMBL/GenBank/DDBJ whole genome shotgun (WGS) entry which is preliminary data.</text>
</comment>
<evidence type="ECO:0000256" key="1">
    <source>
        <dbReference type="ARBA" id="ARBA00023002"/>
    </source>
</evidence>
<reference evidence="4" key="1">
    <citation type="journal article" date="2019" name="Int. J. Syst. Evol. Microbiol.">
        <title>The Global Catalogue of Microorganisms (GCM) 10K type strain sequencing project: providing services to taxonomists for standard genome sequencing and annotation.</title>
        <authorList>
            <consortium name="The Broad Institute Genomics Platform"/>
            <consortium name="The Broad Institute Genome Sequencing Center for Infectious Disease"/>
            <person name="Wu L."/>
            <person name="Ma J."/>
        </authorList>
    </citation>
    <scope>NUCLEOTIDE SEQUENCE [LARGE SCALE GENOMIC DNA]</scope>
    <source>
        <strain evidence="4">JCM 17336</strain>
    </source>
</reference>
<dbReference type="PANTHER" id="PTHR43625:SF77">
    <property type="entry name" value="ALDO-KETO REDUCTASE"/>
    <property type="match status" value="1"/>
</dbReference>
<keyword evidence="1" id="KW-0560">Oxidoreductase</keyword>
<evidence type="ECO:0000313" key="4">
    <source>
        <dbReference type="Proteomes" id="UP001501367"/>
    </source>
</evidence>